<name>A0A2J8S822_PONAB</name>
<dbReference type="STRING" id="9601.ENSPPYP00000007940"/>
<evidence type="ECO:0000313" key="20">
    <source>
        <dbReference type="EMBL" id="PNJ16914.1"/>
    </source>
</evidence>
<keyword evidence="13" id="KW-0137">Centromere</keyword>
<feature type="region of interest" description="Disordered" evidence="17">
    <location>
        <begin position="1"/>
        <end position="33"/>
    </location>
</feature>
<gene>
    <name evidence="20" type="ORF">CR201_G0045634</name>
</gene>
<dbReference type="InterPro" id="IPR007588">
    <property type="entry name" value="Znf_FLYWCH"/>
</dbReference>
<comment type="function">
    <text evidence="14">Transcription cofactor. Negatively regulates transcription activation by catenin beta-1 CTNNB1, perhaps acting by competing with TCF4 for CTNNB1 binding. May play a role in DNA-damage response signaling. Binds specifically to DNA sequences at peri-centromeric chromatin loci.</text>
</comment>
<dbReference type="AlphaFoldDB" id="A0A2J8S822"/>
<feature type="domain" description="FLYWCH-type" evidence="18">
    <location>
        <begin position="420"/>
        <end position="478"/>
    </location>
</feature>
<dbReference type="InterPro" id="IPR029279">
    <property type="entry name" value="FLYWCH_N"/>
</dbReference>
<keyword evidence="11" id="KW-0238">DNA-binding</keyword>
<keyword evidence="6" id="KW-0479">Metal-binding</keyword>
<feature type="domain" description="FLYWCH-type" evidence="18">
    <location>
        <begin position="272"/>
        <end position="330"/>
    </location>
</feature>
<evidence type="ECO:0000256" key="10">
    <source>
        <dbReference type="ARBA" id="ARBA00022843"/>
    </source>
</evidence>
<evidence type="ECO:0000256" key="15">
    <source>
        <dbReference type="ARBA" id="ARBA00061839"/>
    </source>
</evidence>
<keyword evidence="10" id="KW-0832">Ubl conjugation</keyword>
<dbReference type="GO" id="GO:0005634">
    <property type="term" value="C:nucleus"/>
    <property type="evidence" value="ECO:0007669"/>
    <property type="project" value="UniProtKB-SubCell"/>
</dbReference>
<evidence type="ECO:0000256" key="4">
    <source>
        <dbReference type="ARBA" id="ARBA00022499"/>
    </source>
</evidence>
<keyword evidence="7" id="KW-0677">Repeat</keyword>
<evidence type="ECO:0000256" key="7">
    <source>
        <dbReference type="ARBA" id="ARBA00022737"/>
    </source>
</evidence>
<evidence type="ECO:0000256" key="17">
    <source>
        <dbReference type="SAM" id="MobiDB-lite"/>
    </source>
</evidence>
<keyword evidence="5" id="KW-0597">Phosphoprotein</keyword>
<keyword evidence="3" id="KW-0158">Chromosome</keyword>
<evidence type="ECO:0000256" key="5">
    <source>
        <dbReference type="ARBA" id="ARBA00022553"/>
    </source>
</evidence>
<dbReference type="PANTHER" id="PTHR31665">
    <property type="entry name" value="FLYWCH FAMILY MEMBER 2-RELATED"/>
    <property type="match status" value="1"/>
</dbReference>
<proteinExistence type="predicted"/>
<evidence type="ECO:0000256" key="12">
    <source>
        <dbReference type="ARBA" id="ARBA00023242"/>
    </source>
</evidence>
<keyword evidence="8" id="KW-0863">Zinc-finger</keyword>
<dbReference type="GO" id="GO:0003677">
    <property type="term" value="F:DNA binding"/>
    <property type="evidence" value="ECO:0007669"/>
    <property type="project" value="UniProtKB-KW"/>
</dbReference>
<dbReference type="Gene3D" id="2.20.25.240">
    <property type="match status" value="5"/>
</dbReference>
<comment type="caution">
    <text evidence="20">The sequence shown here is derived from an EMBL/GenBank/DDBJ whole genome shotgun (WGS) entry which is preliminary data.</text>
</comment>
<accession>A0A2J8S822</accession>
<dbReference type="Pfam" id="PF04500">
    <property type="entry name" value="FLYWCH"/>
    <property type="match status" value="5"/>
</dbReference>
<keyword evidence="12" id="KW-0539">Nucleus</keyword>
<dbReference type="EMBL" id="NDHI03003602">
    <property type="protein sequence ID" value="PNJ16914.1"/>
    <property type="molecule type" value="Genomic_DNA"/>
</dbReference>
<feature type="domain" description="FLYWCH-type" evidence="18">
    <location>
        <begin position="595"/>
        <end position="653"/>
    </location>
</feature>
<evidence type="ECO:0000256" key="11">
    <source>
        <dbReference type="ARBA" id="ARBA00023125"/>
    </source>
</evidence>
<reference evidence="20" key="1">
    <citation type="submission" date="2017-12" db="EMBL/GenBank/DDBJ databases">
        <title>High-resolution comparative analysis of great ape genomes.</title>
        <authorList>
            <person name="Pollen A."/>
            <person name="Hastie A."/>
            <person name="Hormozdiari F."/>
            <person name="Dougherty M."/>
            <person name="Liu R."/>
            <person name="Chaisson M."/>
            <person name="Hoppe E."/>
            <person name="Hill C."/>
            <person name="Pang A."/>
            <person name="Hillier L."/>
            <person name="Baker C."/>
            <person name="Armstrong J."/>
            <person name="Shendure J."/>
            <person name="Paten B."/>
            <person name="Wilson R."/>
            <person name="Chao H."/>
            <person name="Schneider V."/>
            <person name="Ventura M."/>
            <person name="Kronenberg Z."/>
            <person name="Murali S."/>
            <person name="Gordon D."/>
            <person name="Cantsilieris S."/>
            <person name="Munson K."/>
            <person name="Nelson B."/>
            <person name="Raja A."/>
            <person name="Underwood J."/>
            <person name="Diekhans M."/>
            <person name="Fiddes I."/>
            <person name="Haussler D."/>
            <person name="Eichler E."/>
        </authorList>
    </citation>
    <scope>NUCLEOTIDE SEQUENCE [LARGE SCALE GENOMIC DNA]</scope>
    <source>
        <strain evidence="20">Susie</strain>
    </source>
</reference>
<evidence type="ECO:0000256" key="2">
    <source>
        <dbReference type="ARBA" id="ARBA00004584"/>
    </source>
</evidence>
<evidence type="ECO:0000256" key="16">
    <source>
        <dbReference type="ARBA" id="ARBA00068770"/>
    </source>
</evidence>
<dbReference type="PANTHER" id="PTHR31665:SF3">
    <property type="entry name" value="FLYWCH-TYPE ZINC FINGER-CONTAINING PROTEIN 1"/>
    <property type="match status" value="1"/>
</dbReference>
<feature type="region of interest" description="Disordered" evidence="17">
    <location>
        <begin position="171"/>
        <end position="212"/>
    </location>
</feature>
<protein>
    <recommendedName>
        <fullName evidence="16">FLYWCH-type zinc finger-containing protein 1</fullName>
    </recommendedName>
</protein>
<comment type="subcellular location">
    <subcellularLocation>
        <location evidence="2">Chromosome</location>
        <location evidence="2">Centromere</location>
    </subcellularLocation>
    <subcellularLocation>
        <location evidence="1">Nucleus</location>
    </subcellularLocation>
</comment>
<evidence type="ECO:0000259" key="18">
    <source>
        <dbReference type="Pfam" id="PF04500"/>
    </source>
</evidence>
<dbReference type="Pfam" id="PF15423">
    <property type="entry name" value="FLYWCH_N"/>
    <property type="match status" value="1"/>
</dbReference>
<dbReference type="GO" id="GO:0008270">
    <property type="term" value="F:zinc ion binding"/>
    <property type="evidence" value="ECO:0007669"/>
    <property type="project" value="UniProtKB-KW"/>
</dbReference>
<evidence type="ECO:0000256" key="9">
    <source>
        <dbReference type="ARBA" id="ARBA00022833"/>
    </source>
</evidence>
<dbReference type="FunFam" id="2.20.25.240:FF:000001">
    <property type="entry name" value="FLYWCH-type zinc finger-containing protein 1"/>
    <property type="match status" value="5"/>
</dbReference>
<feature type="region of interest" description="Disordered" evidence="17">
    <location>
        <begin position="376"/>
        <end position="420"/>
    </location>
</feature>
<feature type="domain" description="FLYWCH-type" evidence="18">
    <location>
        <begin position="112"/>
        <end position="170"/>
    </location>
</feature>
<sequence length="802" mass="89342">MPLPGPSEQEGESVKAGQEPSPEPATDVPAAPREFSKLVLLTASNQDEDGVGSKPQEVHCVLSLEMAGPATLATTLQILPVEEQGGVVQPALEMPEQKCSKLDTAAPQSLEFLRTPFGGRLLVLESFLYKQEKAVGDKVYWKCRQHAELGCRGRAITRGLRATVMRGHCHAPDEQGLEARRQREKLPSLALPERLGEPQVPEGPGGRVEEPLEGVGPWQCPDEEPQPEPTPGLVLSKPALGEDEAPRALSLLSLPPKKRSILGLGQARPLEFLRTCYGGSFLVHESFLYKREKAVGDKVYWTCRDHALHSCRSRAITQGQRVTVMRGHCHQPDMEGLEARRQQEKAVETLQAGQDGPGSQVDTLLRGVDSLLYRRGPGPLTLTRPRPRKRAKVEDQELPTQPEAPDEDQDMNADPGGPEFLKTPLGGSFLVYESFLYRREKAAGEKVYWTCRDQARMGCRSRAITQGRRVTVMRGHCHPPDLGGLEALRQREKRPNTVQWGSPAPGVLTSQPQLRKCPHPVWLRSHFIVASSTHLLVLHGPAALASFQWLFSILQLLGHAPVLLYPAGSFCLPSLPAPHGPCPALSIPLEVGPEFLKTPLGGSFLVYESFLYRREKAAGEKVYWTCRDQARMGCRSRAITQGRRVMVMRRHCHPPDLGGLEALRQREHFPNLAQWDSPDPLRPLEFLRTSLGGRFLVHESFLYRKEKAAGEKVYWMCRDQARLGCRSRAITQGHRIMVMRSHCHQPDLAGLEALRQRERLPTTAQQEDPEKIQVQLCFKTCSPESQPIYGDIKDVRLDGESQ</sequence>
<evidence type="ECO:0000256" key="6">
    <source>
        <dbReference type="ARBA" id="ARBA00022723"/>
    </source>
</evidence>
<feature type="domain" description="FLYWCH-type zinc finger-containing protein N-terminal" evidence="19">
    <location>
        <begin position="1"/>
        <end position="103"/>
    </location>
</feature>
<comment type="subunit">
    <text evidence="15">Interacts with CTNNB1 (when unphosphorylated), perhaps preventing interaction of CTNNB1 with TCF4, and thereby regulating transcription activation; phosphorylation of CTNNB1 may inhibit the interaction.</text>
</comment>
<organism evidence="20">
    <name type="scientific">Pongo abelii</name>
    <name type="common">Sumatran orangutan</name>
    <name type="synonym">Pongo pygmaeus abelii</name>
    <dbReference type="NCBI Taxonomy" id="9601"/>
    <lineage>
        <taxon>Eukaryota</taxon>
        <taxon>Metazoa</taxon>
        <taxon>Chordata</taxon>
        <taxon>Craniata</taxon>
        <taxon>Vertebrata</taxon>
        <taxon>Euteleostomi</taxon>
        <taxon>Mammalia</taxon>
        <taxon>Eutheria</taxon>
        <taxon>Euarchontoglires</taxon>
        <taxon>Primates</taxon>
        <taxon>Haplorrhini</taxon>
        <taxon>Catarrhini</taxon>
        <taxon>Hominidae</taxon>
        <taxon>Pongo</taxon>
    </lineage>
</organism>
<feature type="compositionally biased region" description="Basic and acidic residues" evidence="17">
    <location>
        <begin position="171"/>
        <end position="186"/>
    </location>
</feature>
<evidence type="ECO:0000256" key="8">
    <source>
        <dbReference type="ARBA" id="ARBA00022771"/>
    </source>
</evidence>
<dbReference type="InterPro" id="IPR040312">
    <property type="entry name" value="FWCH1/FWCH2"/>
</dbReference>
<evidence type="ECO:0000259" key="19">
    <source>
        <dbReference type="Pfam" id="PF15423"/>
    </source>
</evidence>
<evidence type="ECO:0000256" key="13">
    <source>
        <dbReference type="ARBA" id="ARBA00023328"/>
    </source>
</evidence>
<evidence type="ECO:0000256" key="1">
    <source>
        <dbReference type="ARBA" id="ARBA00004123"/>
    </source>
</evidence>
<keyword evidence="9" id="KW-0862">Zinc</keyword>
<evidence type="ECO:0000256" key="14">
    <source>
        <dbReference type="ARBA" id="ARBA00056066"/>
    </source>
</evidence>
<feature type="domain" description="FLYWCH-type" evidence="18">
    <location>
        <begin position="686"/>
        <end position="744"/>
    </location>
</feature>
<keyword evidence="4" id="KW-1017">Isopeptide bond</keyword>
<dbReference type="GO" id="GO:0000775">
    <property type="term" value="C:chromosome, centromeric region"/>
    <property type="evidence" value="ECO:0007669"/>
    <property type="project" value="UniProtKB-SubCell"/>
</dbReference>
<evidence type="ECO:0000256" key="3">
    <source>
        <dbReference type="ARBA" id="ARBA00022454"/>
    </source>
</evidence>
<dbReference type="Pfam" id="PF16662">
    <property type="entry name" value="FLYWCH_u"/>
    <property type="match status" value="1"/>
</dbReference>